<proteinExistence type="inferred from homology"/>
<evidence type="ECO:0000256" key="2">
    <source>
        <dbReference type="SAM" id="Coils"/>
    </source>
</evidence>
<gene>
    <name evidence="4" type="ORF">HNQ88_004999</name>
</gene>
<dbReference type="InterPro" id="IPR000525">
    <property type="entry name" value="Initiator_Rep_WH1"/>
</dbReference>
<dbReference type="AlphaFoldDB" id="A0AAE3XSR9"/>
<dbReference type="InterPro" id="IPR036390">
    <property type="entry name" value="WH_DNA-bd_sf"/>
</dbReference>
<evidence type="ECO:0000256" key="1">
    <source>
        <dbReference type="ARBA" id="ARBA00038283"/>
    </source>
</evidence>
<dbReference type="GO" id="GO:0006270">
    <property type="term" value="P:DNA replication initiation"/>
    <property type="evidence" value="ECO:0007669"/>
    <property type="project" value="InterPro"/>
</dbReference>
<reference evidence="4" key="1">
    <citation type="submission" date="2023-07" db="EMBL/GenBank/DDBJ databases">
        <title>Genomic Encyclopedia of Type Strains, Phase IV (KMG-IV): sequencing the most valuable type-strain genomes for metagenomic binning, comparative biology and taxonomic classification.</title>
        <authorList>
            <person name="Goeker M."/>
        </authorList>
    </citation>
    <scope>NUCLEOTIDE SEQUENCE</scope>
    <source>
        <strain evidence="4">DSM 26174</strain>
    </source>
</reference>
<dbReference type="InterPro" id="IPR036388">
    <property type="entry name" value="WH-like_DNA-bd_sf"/>
</dbReference>
<evidence type="ECO:0000259" key="3">
    <source>
        <dbReference type="Pfam" id="PF01051"/>
    </source>
</evidence>
<dbReference type="Proteomes" id="UP001185092">
    <property type="component" value="Unassembled WGS sequence"/>
</dbReference>
<dbReference type="SUPFAM" id="SSF46785">
    <property type="entry name" value="Winged helix' DNA-binding domain"/>
    <property type="match status" value="2"/>
</dbReference>
<dbReference type="EMBL" id="JAVDQD010000013">
    <property type="protein sequence ID" value="MDR6241912.1"/>
    <property type="molecule type" value="Genomic_DNA"/>
</dbReference>
<dbReference type="RefSeq" id="WP_309943112.1">
    <property type="nucleotide sequence ID" value="NZ_AP025310.1"/>
</dbReference>
<evidence type="ECO:0000313" key="4">
    <source>
        <dbReference type="EMBL" id="MDR6241912.1"/>
    </source>
</evidence>
<sequence length="409" mass="48312">MALIHESYIRDYKIVKSNKFINSRQPNISLNAQRVLIFAMAMIKPEDHILKAIDVPIRLVLGKSADDKLQGYDYKKVREAAKELMDLKIEVEGDDGAWEEINFIQKSSGKAGVSYISIKFSDDVREFLLDLKDNYTSYVLNSVYNFKNPYSLRIYELCKQYLKIGKREISVDKLKFLLSIENKHNRWSNFKQNVIDKSCNEINEFSDILISFDEIKTGRKITGLVFYIERQKKPGVELMLNKEISSLDQHADALIASRTDIKNPEAYKAKLINSEDFKKDFERQQIEKESKIRKQALKQKEKEEKKQAKEKSELYNKYYLDVRKKYIEEFPDSFKAKYVEWVKENGNAEEKKSLQELIEKREKAPQRCWNLYGTFLIKNFGTEEDLKWLDIEQWWMDNQLNNTVEQSAF</sequence>
<evidence type="ECO:0000313" key="5">
    <source>
        <dbReference type="Proteomes" id="UP001185092"/>
    </source>
</evidence>
<dbReference type="Pfam" id="PF21205">
    <property type="entry name" value="Rep3_C"/>
    <property type="match status" value="1"/>
</dbReference>
<feature type="domain" description="Initiator Rep protein WH1" evidence="3">
    <location>
        <begin position="13"/>
        <end position="159"/>
    </location>
</feature>
<keyword evidence="5" id="KW-1185">Reference proteome</keyword>
<dbReference type="Pfam" id="PF01051">
    <property type="entry name" value="Rep3_N"/>
    <property type="match status" value="1"/>
</dbReference>
<protein>
    <submittedName>
        <fullName evidence="4">Plasmid replication initiation protein</fullName>
    </submittedName>
</protein>
<accession>A0AAE3XSR9</accession>
<comment type="caution">
    <text evidence="4">The sequence shown here is derived from an EMBL/GenBank/DDBJ whole genome shotgun (WGS) entry which is preliminary data.</text>
</comment>
<dbReference type="GO" id="GO:0003887">
    <property type="term" value="F:DNA-directed DNA polymerase activity"/>
    <property type="evidence" value="ECO:0007669"/>
    <property type="project" value="InterPro"/>
</dbReference>
<organism evidence="4 5">
    <name type="scientific">Aureibacter tunicatorum</name>
    <dbReference type="NCBI Taxonomy" id="866807"/>
    <lineage>
        <taxon>Bacteria</taxon>
        <taxon>Pseudomonadati</taxon>
        <taxon>Bacteroidota</taxon>
        <taxon>Cytophagia</taxon>
        <taxon>Cytophagales</taxon>
        <taxon>Persicobacteraceae</taxon>
        <taxon>Aureibacter</taxon>
    </lineage>
</organism>
<comment type="similarity">
    <text evidence="1">Belongs to the initiator RepB protein family.</text>
</comment>
<dbReference type="Gene3D" id="1.10.10.10">
    <property type="entry name" value="Winged helix-like DNA-binding domain superfamily/Winged helix DNA-binding domain"/>
    <property type="match status" value="2"/>
</dbReference>
<keyword evidence="2" id="KW-0175">Coiled coil</keyword>
<name>A0AAE3XSR9_9BACT</name>
<feature type="coiled-coil region" evidence="2">
    <location>
        <begin position="283"/>
        <end position="317"/>
    </location>
</feature>